<comment type="caution">
    <text evidence="2">The sequence shown here is derived from an EMBL/GenBank/DDBJ whole genome shotgun (WGS) entry which is preliminary data.</text>
</comment>
<evidence type="ECO:0000313" key="3">
    <source>
        <dbReference type="Proteomes" id="UP000639403"/>
    </source>
</evidence>
<evidence type="ECO:0000256" key="1">
    <source>
        <dbReference type="SAM" id="MobiDB-lite"/>
    </source>
</evidence>
<dbReference type="AlphaFoldDB" id="A0A8H7P802"/>
<reference evidence="2" key="2">
    <citation type="journal article" name="Front. Microbiol.">
        <title>Degradative Capacity of Two Strains of Rhodonia placenta: From Phenotype to Genotype.</title>
        <authorList>
            <person name="Kolle M."/>
            <person name="Horta M.A.C."/>
            <person name="Nowrousian M."/>
            <person name="Ohm R.A."/>
            <person name="Benz J.P."/>
            <person name="Pilgard A."/>
        </authorList>
    </citation>
    <scope>NUCLEOTIDE SEQUENCE</scope>
    <source>
        <strain evidence="2">FPRL280</strain>
    </source>
</reference>
<reference evidence="2" key="1">
    <citation type="submission" date="2020-11" db="EMBL/GenBank/DDBJ databases">
        <authorList>
            <person name="Koelle M."/>
            <person name="Horta M.A.C."/>
            <person name="Nowrousian M."/>
            <person name="Ohm R.A."/>
            <person name="Benz P."/>
            <person name="Pilgard A."/>
        </authorList>
    </citation>
    <scope>NUCLEOTIDE SEQUENCE</scope>
    <source>
        <strain evidence="2">FPRL280</strain>
    </source>
</reference>
<dbReference type="Proteomes" id="UP000639403">
    <property type="component" value="Unassembled WGS sequence"/>
</dbReference>
<proteinExistence type="predicted"/>
<organism evidence="2 3">
    <name type="scientific">Rhodonia placenta</name>
    <dbReference type="NCBI Taxonomy" id="104341"/>
    <lineage>
        <taxon>Eukaryota</taxon>
        <taxon>Fungi</taxon>
        <taxon>Dikarya</taxon>
        <taxon>Basidiomycota</taxon>
        <taxon>Agaricomycotina</taxon>
        <taxon>Agaricomycetes</taxon>
        <taxon>Polyporales</taxon>
        <taxon>Adustoporiaceae</taxon>
        <taxon>Rhodonia</taxon>
    </lineage>
</organism>
<protein>
    <submittedName>
        <fullName evidence="2">Uncharacterized protein</fullName>
    </submittedName>
</protein>
<sequence length="100" mass="11104">MAPAISTLAEFSYGLSTLSVSILKKAREEAAKTHQYSSAETEAPSGRQRYRCPSPKPAGSPGRSQNPYMRIHRLATEFRSARRETRGASDAVTYASRRER</sequence>
<dbReference type="EMBL" id="JADOXO010000023">
    <property type="protein sequence ID" value="KAF9818960.1"/>
    <property type="molecule type" value="Genomic_DNA"/>
</dbReference>
<evidence type="ECO:0000313" key="2">
    <source>
        <dbReference type="EMBL" id="KAF9818960.1"/>
    </source>
</evidence>
<accession>A0A8H7P802</accession>
<feature type="compositionally biased region" description="Basic and acidic residues" evidence="1">
    <location>
        <begin position="74"/>
        <end position="87"/>
    </location>
</feature>
<name>A0A8H7P802_9APHY</name>
<gene>
    <name evidence="2" type="ORF">IEO21_02374</name>
</gene>
<feature type="region of interest" description="Disordered" evidence="1">
    <location>
        <begin position="32"/>
        <end position="100"/>
    </location>
</feature>